<sequence length="282" mass="31038">MDVERTTPSPFELAQVEDVVYVCSGSLGDSLLVFVPQDRASVRPLLRGDYEDLVAVTIVFDSAIHLANGAVGLPRLWISLPVDPAGRGEAMIGEDLHAGECSGLEVAASAALCTRTVPFADDEHDLDLVRFTSGMNGVQVKSDDGAVEPFDDVGNELLLPVLAEELADDLLEVSLRGRMLGDVLPGNEQEFEALVPTEQLEQRECVLFCHQATTKVAEIGQNIQRKLLGQPGNRLLRHWFLHPCLELLHQAEVLDSQWAFHWVIGVYVNHLSRRWGKSQIIS</sequence>
<gene>
    <name evidence="1" type="ORF">SAMN05444392_104166</name>
</gene>
<dbReference type="AlphaFoldDB" id="A0A1M4X716"/>
<name>A0A1M4X716_9BACL</name>
<keyword evidence="2" id="KW-1185">Reference proteome</keyword>
<proteinExistence type="predicted"/>
<accession>A0A1M4X716</accession>
<dbReference type="Proteomes" id="UP000184476">
    <property type="component" value="Unassembled WGS sequence"/>
</dbReference>
<organism evidence="1 2">
    <name type="scientific">Seinonella peptonophila</name>
    <dbReference type="NCBI Taxonomy" id="112248"/>
    <lineage>
        <taxon>Bacteria</taxon>
        <taxon>Bacillati</taxon>
        <taxon>Bacillota</taxon>
        <taxon>Bacilli</taxon>
        <taxon>Bacillales</taxon>
        <taxon>Thermoactinomycetaceae</taxon>
        <taxon>Seinonella</taxon>
    </lineage>
</organism>
<evidence type="ECO:0000313" key="1">
    <source>
        <dbReference type="EMBL" id="SHE89310.1"/>
    </source>
</evidence>
<evidence type="ECO:0000313" key="2">
    <source>
        <dbReference type="Proteomes" id="UP000184476"/>
    </source>
</evidence>
<dbReference type="EMBL" id="FQVL01000004">
    <property type="protein sequence ID" value="SHE89310.1"/>
    <property type="molecule type" value="Genomic_DNA"/>
</dbReference>
<reference evidence="1 2" key="1">
    <citation type="submission" date="2016-11" db="EMBL/GenBank/DDBJ databases">
        <authorList>
            <person name="Jaros S."/>
            <person name="Januszkiewicz K."/>
            <person name="Wedrychowicz H."/>
        </authorList>
    </citation>
    <scope>NUCLEOTIDE SEQUENCE [LARGE SCALE GENOMIC DNA]</scope>
    <source>
        <strain evidence="1 2">DSM 44666</strain>
    </source>
</reference>
<protein>
    <submittedName>
        <fullName evidence="1">Uncharacterized protein</fullName>
    </submittedName>
</protein>